<feature type="region of interest" description="Disordered" evidence="1">
    <location>
        <begin position="47"/>
        <end position="78"/>
    </location>
</feature>
<proteinExistence type="predicted"/>
<dbReference type="EMBL" id="JABMCB010000121">
    <property type="protein sequence ID" value="NUU74018.1"/>
    <property type="molecule type" value="Genomic_DNA"/>
</dbReference>
<accession>A0A7Y6ETQ9</accession>
<evidence type="ECO:0000256" key="1">
    <source>
        <dbReference type="SAM" id="MobiDB-lite"/>
    </source>
</evidence>
<dbReference type="RefSeq" id="WP_175394002.1">
    <property type="nucleotide sequence ID" value="NZ_JABMCB010000121.1"/>
</dbReference>
<protein>
    <submittedName>
        <fullName evidence="2">Uncharacterized protein</fullName>
    </submittedName>
</protein>
<keyword evidence="3" id="KW-1185">Reference proteome</keyword>
<organism evidence="2 3">
    <name type="scientific">Paenibacillus xylanilyticus</name>
    <dbReference type="NCBI Taxonomy" id="248903"/>
    <lineage>
        <taxon>Bacteria</taxon>
        <taxon>Bacillati</taxon>
        <taxon>Bacillota</taxon>
        <taxon>Bacilli</taxon>
        <taxon>Bacillales</taxon>
        <taxon>Paenibacillaceae</taxon>
        <taxon>Paenibacillus</taxon>
    </lineage>
</organism>
<sequence length="78" mass="8622">MPKVQYKNKTGALHVGGGRFFYANKPVDVTDKEWALLEDREDLELVTTDKAKGKGSTSDTEKDKKEPANEPDNPAATK</sequence>
<evidence type="ECO:0000313" key="2">
    <source>
        <dbReference type="EMBL" id="NUU74018.1"/>
    </source>
</evidence>
<gene>
    <name evidence="2" type="ORF">HP552_01815</name>
</gene>
<reference evidence="2 3" key="1">
    <citation type="submission" date="2020-05" db="EMBL/GenBank/DDBJ databases">
        <title>Genome Sequencing of Type Strains.</title>
        <authorList>
            <person name="Lemaire J.F."/>
            <person name="Inderbitzin P."/>
            <person name="Gregorio O.A."/>
            <person name="Collins S.B."/>
            <person name="Wespe N."/>
            <person name="Knight-Connoni V."/>
        </authorList>
    </citation>
    <scope>NUCLEOTIDE SEQUENCE [LARGE SCALE GENOMIC DNA]</scope>
    <source>
        <strain evidence="2 3">LMG 21957</strain>
    </source>
</reference>
<name>A0A7Y6ETQ9_9BACL</name>
<evidence type="ECO:0000313" key="3">
    <source>
        <dbReference type="Proteomes" id="UP000526125"/>
    </source>
</evidence>
<dbReference type="Proteomes" id="UP000526125">
    <property type="component" value="Unassembled WGS sequence"/>
</dbReference>
<dbReference type="AlphaFoldDB" id="A0A7Y6ETQ9"/>
<feature type="compositionally biased region" description="Basic and acidic residues" evidence="1">
    <location>
        <begin position="59"/>
        <end position="68"/>
    </location>
</feature>
<comment type="caution">
    <text evidence="2">The sequence shown here is derived from an EMBL/GenBank/DDBJ whole genome shotgun (WGS) entry which is preliminary data.</text>
</comment>